<dbReference type="CDD" id="cd00090">
    <property type="entry name" value="HTH_ARSR"/>
    <property type="match status" value="1"/>
</dbReference>
<evidence type="ECO:0000313" key="7">
    <source>
        <dbReference type="Proteomes" id="UP000183508"/>
    </source>
</evidence>
<dbReference type="Gene3D" id="1.10.10.10">
    <property type="entry name" value="Winged helix-like DNA-binding domain superfamily/Winged helix DNA-binding domain"/>
    <property type="match status" value="1"/>
</dbReference>
<dbReference type="RefSeq" id="WP_074956482.1">
    <property type="nucleotide sequence ID" value="NZ_FPBV01000034.1"/>
</dbReference>
<evidence type="ECO:0000259" key="4">
    <source>
        <dbReference type="PROSITE" id="PS51077"/>
    </source>
</evidence>
<dbReference type="SUPFAM" id="SSF46785">
    <property type="entry name" value="Winged helix' DNA-binding domain"/>
    <property type="match status" value="1"/>
</dbReference>
<dbReference type="Pfam" id="PF09339">
    <property type="entry name" value="HTH_IclR"/>
    <property type="match status" value="1"/>
</dbReference>
<dbReference type="InterPro" id="IPR050707">
    <property type="entry name" value="HTH_MetabolicPath_Reg"/>
</dbReference>
<dbReference type="InterPro" id="IPR036390">
    <property type="entry name" value="WH_DNA-bd_sf"/>
</dbReference>
<reference evidence="7" key="1">
    <citation type="submission" date="2016-10" db="EMBL/GenBank/DDBJ databases">
        <authorList>
            <person name="Varghese N."/>
        </authorList>
    </citation>
    <scope>NUCLEOTIDE SEQUENCE [LARGE SCALE GENOMIC DNA]</scope>
    <source>
        <strain evidence="7">DSM 17980</strain>
    </source>
</reference>
<dbReference type="GO" id="GO:0003677">
    <property type="term" value="F:DNA binding"/>
    <property type="evidence" value="ECO:0007669"/>
    <property type="project" value="UniProtKB-KW"/>
</dbReference>
<dbReference type="OrthoDB" id="9791752at2"/>
<keyword evidence="2 6" id="KW-0238">DNA-binding</keyword>
<dbReference type="Gene3D" id="3.30.450.40">
    <property type="match status" value="1"/>
</dbReference>
<dbReference type="eggNOG" id="COG1414">
    <property type="taxonomic scope" value="Bacteria"/>
</dbReference>
<accession>A0A1I7LBK4</accession>
<dbReference type="InterPro" id="IPR036388">
    <property type="entry name" value="WH-like_DNA-bd_sf"/>
</dbReference>
<dbReference type="EMBL" id="FPBV01000034">
    <property type="protein sequence ID" value="SFV07101.1"/>
    <property type="molecule type" value="Genomic_DNA"/>
</dbReference>
<name>A0A1I7LBK4_9BACL</name>
<keyword evidence="3" id="KW-0804">Transcription</keyword>
<dbReference type="AlphaFoldDB" id="A0A1I7LBK4"/>
<dbReference type="PROSITE" id="PS51077">
    <property type="entry name" value="HTH_ICLR"/>
    <property type="match status" value="1"/>
</dbReference>
<keyword evidence="7" id="KW-1185">Reference proteome</keyword>
<dbReference type="GO" id="GO:0045892">
    <property type="term" value="P:negative regulation of DNA-templated transcription"/>
    <property type="evidence" value="ECO:0007669"/>
    <property type="project" value="UniProtKB-ARBA"/>
</dbReference>
<organism evidence="6 7">
    <name type="scientific">Alicyclobacillus macrosporangiidus</name>
    <dbReference type="NCBI Taxonomy" id="392015"/>
    <lineage>
        <taxon>Bacteria</taxon>
        <taxon>Bacillati</taxon>
        <taxon>Bacillota</taxon>
        <taxon>Bacilli</taxon>
        <taxon>Bacillales</taxon>
        <taxon>Alicyclobacillaceae</taxon>
        <taxon>Alicyclobacillus</taxon>
    </lineage>
</organism>
<dbReference type="SMART" id="SM00346">
    <property type="entry name" value="HTH_ICLR"/>
    <property type="match status" value="1"/>
</dbReference>
<sequence length="266" mass="29832">MVYEVPSVALAARILKLLSRYKYRDCTLTEIAERLSVSKTTCLRVLRTLEREDFVRFNPETKRYSLGPYLIPLGNRAAELNQRIASAMAELRVVAEKTALTSVLVQRLRDDRLIYIASAEPPDVRVRITVSVGQQFPITGGAFGKCFLAYDEESAWRRWTAGGLKAFTPNTIVDPERFEESLREVRRKGYAVTHAELTSGISAVAVPIFNRAGQVELVMACLAVTSQLNEEREQCAISQLRASAARLSEWSGYPISMERKDGELDP</sequence>
<dbReference type="InterPro" id="IPR029016">
    <property type="entry name" value="GAF-like_dom_sf"/>
</dbReference>
<dbReference type="SUPFAM" id="SSF55781">
    <property type="entry name" value="GAF domain-like"/>
    <property type="match status" value="1"/>
</dbReference>
<dbReference type="Pfam" id="PF01614">
    <property type="entry name" value="IclR_C"/>
    <property type="match status" value="1"/>
</dbReference>
<dbReference type="InterPro" id="IPR005471">
    <property type="entry name" value="Tscrpt_reg_IclR_N"/>
</dbReference>
<dbReference type="STRING" id="392015.SAMN05421543_1344"/>
<evidence type="ECO:0000313" key="6">
    <source>
        <dbReference type="EMBL" id="SFV07101.1"/>
    </source>
</evidence>
<gene>
    <name evidence="6" type="ORF">SAMN05421543_1344</name>
</gene>
<dbReference type="InterPro" id="IPR011991">
    <property type="entry name" value="ArsR-like_HTH"/>
</dbReference>
<protein>
    <submittedName>
        <fullName evidence="6">DNA-binding transcriptional regulator, IclR family</fullName>
    </submittedName>
</protein>
<proteinExistence type="predicted"/>
<dbReference type="Proteomes" id="UP000183508">
    <property type="component" value="Unassembled WGS sequence"/>
</dbReference>
<dbReference type="PROSITE" id="PS51078">
    <property type="entry name" value="ICLR_ED"/>
    <property type="match status" value="1"/>
</dbReference>
<keyword evidence="1" id="KW-0805">Transcription regulation</keyword>
<evidence type="ECO:0000256" key="1">
    <source>
        <dbReference type="ARBA" id="ARBA00023015"/>
    </source>
</evidence>
<dbReference type="InterPro" id="IPR014757">
    <property type="entry name" value="Tscrpt_reg_IclR_C"/>
</dbReference>
<evidence type="ECO:0000256" key="2">
    <source>
        <dbReference type="ARBA" id="ARBA00023125"/>
    </source>
</evidence>
<dbReference type="PANTHER" id="PTHR30136">
    <property type="entry name" value="HELIX-TURN-HELIX TRANSCRIPTIONAL REGULATOR, ICLR FAMILY"/>
    <property type="match status" value="1"/>
</dbReference>
<feature type="domain" description="HTH iclR-type" evidence="4">
    <location>
        <begin position="5"/>
        <end position="68"/>
    </location>
</feature>
<evidence type="ECO:0000256" key="3">
    <source>
        <dbReference type="ARBA" id="ARBA00023163"/>
    </source>
</evidence>
<dbReference type="PANTHER" id="PTHR30136:SF24">
    <property type="entry name" value="HTH-TYPE TRANSCRIPTIONAL REPRESSOR ALLR"/>
    <property type="match status" value="1"/>
</dbReference>
<dbReference type="GO" id="GO:0003700">
    <property type="term" value="F:DNA-binding transcription factor activity"/>
    <property type="evidence" value="ECO:0007669"/>
    <property type="project" value="TreeGrafter"/>
</dbReference>
<feature type="domain" description="IclR-ED" evidence="5">
    <location>
        <begin position="69"/>
        <end position="253"/>
    </location>
</feature>
<evidence type="ECO:0000259" key="5">
    <source>
        <dbReference type="PROSITE" id="PS51078"/>
    </source>
</evidence>